<comment type="subcellular location">
    <subcellularLocation>
        <location evidence="1 4">Bacterial flagellum basal body</location>
    </subcellularLocation>
</comment>
<keyword evidence="5" id="KW-0966">Cell projection</keyword>
<dbReference type="OrthoDB" id="9812413at2"/>
<dbReference type="KEGG" id="pxv:FXF36_11645"/>
<dbReference type="GO" id="GO:0003774">
    <property type="term" value="F:cytoskeletal motor activity"/>
    <property type="evidence" value="ECO:0007669"/>
    <property type="project" value="InterPro"/>
</dbReference>
<evidence type="ECO:0000256" key="4">
    <source>
        <dbReference type="HAMAP-Rule" id="MF_00724"/>
    </source>
</evidence>
<keyword evidence="3 4" id="KW-0975">Bacterial flagellum</keyword>
<dbReference type="Proteomes" id="UP000327030">
    <property type="component" value="Chromosome 1"/>
</dbReference>
<evidence type="ECO:0000256" key="2">
    <source>
        <dbReference type="ARBA" id="ARBA00009272"/>
    </source>
</evidence>
<dbReference type="InterPro" id="IPR001624">
    <property type="entry name" value="FliE"/>
</dbReference>
<dbReference type="RefSeq" id="WP_151624284.1">
    <property type="nucleotide sequence ID" value="NZ_CP043028.1"/>
</dbReference>
<comment type="similarity">
    <text evidence="2 4">Belongs to the FliE family.</text>
</comment>
<dbReference type="GO" id="GO:0071973">
    <property type="term" value="P:bacterial-type flagellum-dependent cell motility"/>
    <property type="evidence" value="ECO:0007669"/>
    <property type="project" value="InterPro"/>
</dbReference>
<accession>A0A5P6VS03</accession>
<dbReference type="AlphaFoldDB" id="A0A5P6VS03"/>
<evidence type="ECO:0000256" key="1">
    <source>
        <dbReference type="ARBA" id="ARBA00004117"/>
    </source>
</evidence>
<sequence>MAITAIENYLYGATPVTTQREPQVDATQGFQSMLDSVMKLMDDTNAQIKNANREQVAFALGETDNTHDLMVAEKKANIALQYTVAVRDRVLEAYQQIMQMQI</sequence>
<dbReference type="HAMAP" id="MF_00724">
    <property type="entry name" value="FliE"/>
    <property type="match status" value="1"/>
</dbReference>
<keyword evidence="5" id="KW-0282">Flagellum</keyword>
<proteinExistence type="inferred from homology"/>
<dbReference type="EMBL" id="CP043028">
    <property type="protein sequence ID" value="QFJ55475.1"/>
    <property type="molecule type" value="Genomic_DNA"/>
</dbReference>
<dbReference type="GO" id="GO:0009425">
    <property type="term" value="C:bacterial-type flagellum basal body"/>
    <property type="evidence" value="ECO:0007669"/>
    <property type="project" value="UniProtKB-SubCell"/>
</dbReference>
<name>A0A5P6VS03_PSEXY</name>
<reference evidence="6" key="1">
    <citation type="submission" date="2019-08" db="EMBL/GenBank/DDBJ databases">
        <title>Complete Genome Sequence of the Polysaccharide-Degrading Rumen Bacterium Pseudobutyrivibrio xylanivorans MA3014.</title>
        <authorList>
            <person name="Palevich N."/>
            <person name="Maclean P.H."/>
            <person name="Kelly W.J."/>
            <person name="Leahy S.C."/>
            <person name="Rakonjac J."/>
            <person name="Attwood G.T."/>
        </authorList>
    </citation>
    <scope>NUCLEOTIDE SEQUENCE [LARGE SCALE GENOMIC DNA]</scope>
    <source>
        <strain evidence="6">MA3014</strain>
    </source>
</reference>
<protein>
    <recommendedName>
        <fullName evidence="4">Flagellar hook-basal body complex protein FliE</fullName>
    </recommendedName>
</protein>
<evidence type="ECO:0000313" key="6">
    <source>
        <dbReference type="Proteomes" id="UP000327030"/>
    </source>
</evidence>
<organism evidence="5 6">
    <name type="scientific">Pseudobutyrivibrio xylanivorans</name>
    <dbReference type="NCBI Taxonomy" id="185007"/>
    <lineage>
        <taxon>Bacteria</taxon>
        <taxon>Bacillati</taxon>
        <taxon>Bacillota</taxon>
        <taxon>Clostridia</taxon>
        <taxon>Lachnospirales</taxon>
        <taxon>Lachnospiraceae</taxon>
        <taxon>Pseudobutyrivibrio</taxon>
    </lineage>
</organism>
<dbReference type="PANTHER" id="PTHR34653">
    <property type="match status" value="1"/>
</dbReference>
<evidence type="ECO:0000313" key="5">
    <source>
        <dbReference type="EMBL" id="QFJ55475.1"/>
    </source>
</evidence>
<keyword evidence="5" id="KW-0969">Cilium</keyword>
<evidence type="ECO:0000256" key="3">
    <source>
        <dbReference type="ARBA" id="ARBA00023143"/>
    </source>
</evidence>
<gene>
    <name evidence="4" type="primary">fliE</name>
    <name evidence="5" type="ORF">FXF36_11645</name>
</gene>
<dbReference type="Pfam" id="PF02049">
    <property type="entry name" value="FliE"/>
    <property type="match status" value="1"/>
</dbReference>
<dbReference type="GO" id="GO:0005198">
    <property type="term" value="F:structural molecule activity"/>
    <property type="evidence" value="ECO:0007669"/>
    <property type="project" value="InterPro"/>
</dbReference>
<dbReference type="PANTHER" id="PTHR34653:SF1">
    <property type="entry name" value="FLAGELLAR HOOK-BASAL BODY COMPLEX PROTEIN FLIE"/>
    <property type="match status" value="1"/>
</dbReference>